<proteinExistence type="predicted"/>
<sequence>MAGTSLLALPGDIASVPGDVALMTKVVANKGVVCCGKLSPTDIRIL</sequence>
<organism evidence="1 2">
    <name type="scientific">Aeromonas hydrophila</name>
    <dbReference type="NCBI Taxonomy" id="644"/>
    <lineage>
        <taxon>Bacteria</taxon>
        <taxon>Pseudomonadati</taxon>
        <taxon>Pseudomonadota</taxon>
        <taxon>Gammaproteobacteria</taxon>
        <taxon>Aeromonadales</taxon>
        <taxon>Aeromonadaceae</taxon>
        <taxon>Aeromonas</taxon>
    </lineage>
</organism>
<gene>
    <name evidence="1" type="ORF">PY771_11700</name>
</gene>
<name>A0AAX3PC06_AERHY</name>
<protein>
    <submittedName>
        <fullName evidence="1">Uncharacterized protein</fullName>
    </submittedName>
</protein>
<dbReference type="Proteomes" id="UP001214666">
    <property type="component" value="Chromosome"/>
</dbReference>
<reference evidence="1" key="1">
    <citation type="submission" date="2023-02" db="EMBL/GenBank/DDBJ databases">
        <title>The sequence of Aeromonas hydrophila K533.</title>
        <authorList>
            <person name="Luo X."/>
        </authorList>
    </citation>
    <scope>NUCLEOTIDE SEQUENCE</scope>
    <source>
        <strain evidence="1">K533</strain>
    </source>
</reference>
<dbReference type="AlphaFoldDB" id="A0AAX3PC06"/>
<evidence type="ECO:0000313" key="1">
    <source>
        <dbReference type="EMBL" id="WEE28931.1"/>
    </source>
</evidence>
<evidence type="ECO:0000313" key="2">
    <source>
        <dbReference type="Proteomes" id="UP001214666"/>
    </source>
</evidence>
<dbReference type="RefSeq" id="WP_200885132.1">
    <property type="nucleotide sequence ID" value="NZ_CP118942.1"/>
</dbReference>
<dbReference type="EMBL" id="CP118942">
    <property type="protein sequence ID" value="WEE28931.1"/>
    <property type="molecule type" value="Genomic_DNA"/>
</dbReference>
<accession>A0AAX3PC06</accession>